<dbReference type="Proteomes" id="UP000225069">
    <property type="component" value="Segment"/>
</dbReference>
<accession>A0A1D8EXM2</accession>
<sequence>MNIYTKYLNEPTKSSVKLNEADMDFDDFISEVKEIAGTSGDKLHNPRTSPVFGNYMYSLWINDDGIDAEKAWRMFEELYIMDSRKIIQYIEEDDYDWYVNRLKDEYNMSLDDFKQMNEYDQIRIFCEIHNCQFIEGTDNKMYVMLPKYI</sequence>
<name>A0A1D8EXM2_9CAUD</name>
<evidence type="ECO:0000313" key="1">
    <source>
        <dbReference type="EMBL" id="AOT25954.1"/>
    </source>
</evidence>
<organism evidence="1 2">
    <name type="scientific">Campylobacter phage vB_CjeM_Los1</name>
    <dbReference type="NCBI Taxonomy" id="1904491"/>
    <lineage>
        <taxon>Viruses</taxon>
        <taxon>Duplodnaviria</taxon>
        <taxon>Heunggongvirae</taxon>
        <taxon>Uroviricota</taxon>
        <taxon>Caudoviricetes</taxon>
        <taxon>Connertonviridae</taxon>
        <taxon>Fletchervirus</taxon>
        <taxon>Fletchervirus Los1</taxon>
    </lineage>
</organism>
<dbReference type="EMBL" id="KX879627">
    <property type="protein sequence ID" value="AOT25954.1"/>
    <property type="molecule type" value="Genomic_DNA"/>
</dbReference>
<evidence type="ECO:0000313" key="2">
    <source>
        <dbReference type="Proteomes" id="UP000225069"/>
    </source>
</evidence>
<gene>
    <name evidence="1" type="ORF">LOS1_00133</name>
</gene>
<proteinExistence type="predicted"/>
<reference evidence="1 2" key="2">
    <citation type="submission" date="2016-10" db="EMBL/GenBank/DDBJ databases">
        <title>Genome analysis of vB_CjeM_Los1, a virulent Campylobacter bacteriophage isolated in the Republic of Ireland.</title>
        <authorList>
            <person name="Coffey A."/>
            <person name="McAuliffe O."/>
            <person name="Bolton D."/>
        </authorList>
    </citation>
    <scope>NUCLEOTIDE SEQUENCE [LARGE SCALE GENOMIC DNA]</scope>
</reference>
<keyword evidence="2" id="KW-1185">Reference proteome</keyword>
<protein>
    <submittedName>
        <fullName evidence="1">Uncharacterized protein</fullName>
    </submittedName>
</protein>
<reference evidence="2" key="1">
    <citation type="submission" date="2016-09" db="EMBL/GenBank/DDBJ databases">
        <authorList>
            <person name="O'Sullivan L."/>
        </authorList>
    </citation>
    <scope>NUCLEOTIDE SEQUENCE [LARGE SCALE GENOMIC DNA]</scope>
</reference>